<dbReference type="InterPro" id="IPR029479">
    <property type="entry name" value="Nitroreductase"/>
</dbReference>
<keyword evidence="5" id="KW-0521">NADP</keyword>
<sequence>MNTQKDLINLLMQHSSTRKYTDQPIDEKTKQTILACSQMAPTSSYLQAYTIIEVTDPAKRDELATISGGQEWLKKAPLTLLFCADLHRSEKFLTVTDPKVFQNTELYTVAVVDATLAAQKALIAAQSLGLGGVIVGGVRNEMDQLADLFNLPERVMPLFVLCLGYPAEQLPVKPRLPQQFIVGTDAYPDKETDLTSYNQEVSNYYDQLTNGADTFNWVERCTYALEQKPRYEVDEFVKKAGFLKN</sequence>
<dbReference type="EMBL" id="JAFLWI010000002">
    <property type="protein sequence ID" value="MBO0481043.1"/>
    <property type="molecule type" value="Genomic_DNA"/>
</dbReference>
<dbReference type="PANTHER" id="PTHR43425">
    <property type="entry name" value="OXYGEN-INSENSITIVE NADPH NITROREDUCTASE"/>
    <property type="match status" value="1"/>
</dbReference>
<evidence type="ECO:0000256" key="1">
    <source>
        <dbReference type="ARBA" id="ARBA00008366"/>
    </source>
</evidence>
<dbReference type="Gene3D" id="3.40.109.10">
    <property type="entry name" value="NADH Oxidase"/>
    <property type="match status" value="1"/>
</dbReference>
<dbReference type="InterPro" id="IPR016446">
    <property type="entry name" value="Flavin_OxRdtase_Frp"/>
</dbReference>
<organism evidence="7 8">
    <name type="scientific">Candidatus Enterococcus courvalinii</name>
    <dbReference type="NCBI Taxonomy" id="2815329"/>
    <lineage>
        <taxon>Bacteria</taxon>
        <taxon>Bacillati</taxon>
        <taxon>Bacillota</taxon>
        <taxon>Bacilli</taxon>
        <taxon>Lactobacillales</taxon>
        <taxon>Enterococcaceae</taxon>
        <taxon>Enterococcus</taxon>
    </lineage>
</organism>
<keyword evidence="2 5" id="KW-0285">Flavoprotein</keyword>
<keyword evidence="3 5" id="KW-0288">FMN</keyword>
<evidence type="ECO:0000313" key="8">
    <source>
        <dbReference type="Proteomes" id="UP000664832"/>
    </source>
</evidence>
<dbReference type="PIRSF" id="PIRSF005426">
    <property type="entry name" value="Frp"/>
    <property type="match status" value="1"/>
</dbReference>
<name>A0ABS3HX41_9ENTE</name>
<dbReference type="InterPro" id="IPR000415">
    <property type="entry name" value="Nitroreductase-like"/>
</dbReference>
<dbReference type="Proteomes" id="UP000664832">
    <property type="component" value="Unassembled WGS sequence"/>
</dbReference>
<feature type="domain" description="Nitroreductase" evidence="6">
    <location>
        <begin position="12"/>
        <end position="165"/>
    </location>
</feature>
<accession>A0ABS3HX41</accession>
<evidence type="ECO:0000256" key="5">
    <source>
        <dbReference type="PIRNR" id="PIRNR005426"/>
    </source>
</evidence>
<dbReference type="SUPFAM" id="SSF55469">
    <property type="entry name" value="FMN-dependent nitroreductase-like"/>
    <property type="match status" value="1"/>
</dbReference>
<dbReference type="Pfam" id="PF00881">
    <property type="entry name" value="Nitroreductase"/>
    <property type="match status" value="1"/>
</dbReference>
<dbReference type="RefSeq" id="WP_206897881.1">
    <property type="nucleotide sequence ID" value="NZ_JAFLWI010000002.1"/>
</dbReference>
<dbReference type="PANTHER" id="PTHR43425:SF2">
    <property type="entry name" value="OXYGEN-INSENSITIVE NADPH NITROREDUCTASE"/>
    <property type="match status" value="1"/>
</dbReference>
<evidence type="ECO:0000256" key="4">
    <source>
        <dbReference type="ARBA" id="ARBA00023002"/>
    </source>
</evidence>
<protein>
    <submittedName>
        <fullName evidence="7">Nitroreductase family protein</fullName>
    </submittedName>
</protein>
<comment type="caution">
    <text evidence="7">The sequence shown here is derived from an EMBL/GenBank/DDBJ whole genome shotgun (WGS) entry which is preliminary data.</text>
</comment>
<proteinExistence type="inferred from homology"/>
<keyword evidence="4 5" id="KW-0560">Oxidoreductase</keyword>
<evidence type="ECO:0000259" key="6">
    <source>
        <dbReference type="Pfam" id="PF00881"/>
    </source>
</evidence>
<evidence type="ECO:0000256" key="3">
    <source>
        <dbReference type="ARBA" id="ARBA00022643"/>
    </source>
</evidence>
<reference evidence="7 8" key="1">
    <citation type="submission" date="2021-03" db="EMBL/GenBank/DDBJ databases">
        <title>Enterococcal diversity collection.</title>
        <authorList>
            <person name="Gilmore M.S."/>
            <person name="Schwartzman J."/>
            <person name="Van Tyne D."/>
            <person name="Martin M."/>
            <person name="Earl A.M."/>
            <person name="Manson A.L."/>
            <person name="Straub T."/>
            <person name="Salamzade R."/>
            <person name="Saavedra J."/>
            <person name="Lebreton F."/>
            <person name="Prichula J."/>
            <person name="Schaufler K."/>
            <person name="Gaca A."/>
            <person name="Sgardioli B."/>
            <person name="Wagenaar J."/>
            <person name="Strong T."/>
        </authorList>
    </citation>
    <scope>NUCLEOTIDE SEQUENCE [LARGE SCALE GENOMIC DNA]</scope>
    <source>
        <strain evidence="7 8">MSG2901</strain>
    </source>
</reference>
<evidence type="ECO:0000256" key="2">
    <source>
        <dbReference type="ARBA" id="ARBA00022630"/>
    </source>
</evidence>
<gene>
    <name evidence="7" type="ORF">JZO71_01735</name>
</gene>
<keyword evidence="8" id="KW-1185">Reference proteome</keyword>
<evidence type="ECO:0000313" key="7">
    <source>
        <dbReference type="EMBL" id="MBO0481043.1"/>
    </source>
</evidence>
<comment type="similarity">
    <text evidence="1 5">Belongs to the flavin oxidoreductase frp family.</text>
</comment>